<dbReference type="PANTHER" id="PTHR43976">
    <property type="entry name" value="SHORT CHAIN DEHYDROGENASE"/>
    <property type="match status" value="1"/>
</dbReference>
<feature type="non-terminal residue" evidence="4">
    <location>
        <position position="1"/>
    </location>
</feature>
<protein>
    <submittedName>
        <fullName evidence="4">SDR family NAD(P)-dependent oxidoreductase</fullName>
    </submittedName>
</protein>
<comment type="caution">
    <text evidence="4">The sequence shown here is derived from an EMBL/GenBank/DDBJ whole genome shotgun (WGS) entry which is preliminary data.</text>
</comment>
<reference evidence="4" key="1">
    <citation type="submission" date="2018-07" db="EMBL/GenBank/DDBJ databases">
        <authorList>
            <consortium name="GenomeTrakr network: Whole genome sequencing for foodborne pathogen traceback"/>
        </authorList>
    </citation>
    <scope>NUCLEOTIDE SEQUENCE</scope>
    <source>
        <strain evidence="4">CFSAN031443</strain>
    </source>
</reference>
<dbReference type="InterPro" id="IPR036291">
    <property type="entry name" value="NAD(P)-bd_dom_sf"/>
</dbReference>
<dbReference type="InterPro" id="IPR051911">
    <property type="entry name" value="SDR_oxidoreductase"/>
</dbReference>
<sequence length="190" mass="20947">IEELNESDARKLMDTNFFGALWVCQAVMPYLRSQRSGHIIQITSIGAIISGPMSGIYSASKFALEGMSEALAKEAEHFGVKLTMVEPGGYWTDLYTSMSYSNPLDSYGTLRDELAKQYSEDSVDSDPSLAAEALMKLVASNNPPLRLILGSMVYDLAMDTLKARMATWEEWEAVSRASEKAIPAPERYGV</sequence>
<gene>
    <name evidence="4" type="ORF">AXN14_24165</name>
</gene>
<dbReference type="PROSITE" id="PS00061">
    <property type="entry name" value="ADH_SHORT"/>
    <property type="match status" value="1"/>
</dbReference>
<dbReference type="PANTHER" id="PTHR43976:SF16">
    <property type="entry name" value="SHORT-CHAIN DEHYDROGENASE_REDUCTASE FAMILY PROTEIN"/>
    <property type="match status" value="1"/>
</dbReference>
<dbReference type="InterPro" id="IPR002347">
    <property type="entry name" value="SDR_fam"/>
</dbReference>
<dbReference type="Gene3D" id="3.40.50.720">
    <property type="entry name" value="NAD(P)-binding Rossmann-like Domain"/>
    <property type="match status" value="1"/>
</dbReference>
<proteinExistence type="inferred from homology"/>
<dbReference type="PRINTS" id="PR00080">
    <property type="entry name" value="SDRFAMILY"/>
</dbReference>
<evidence type="ECO:0000256" key="2">
    <source>
        <dbReference type="ARBA" id="ARBA00023002"/>
    </source>
</evidence>
<organism evidence="4">
    <name type="scientific">Salmonella enterica I</name>
    <dbReference type="NCBI Taxonomy" id="59201"/>
    <lineage>
        <taxon>Bacteria</taxon>
        <taxon>Pseudomonadati</taxon>
        <taxon>Pseudomonadota</taxon>
        <taxon>Gammaproteobacteria</taxon>
        <taxon>Enterobacterales</taxon>
        <taxon>Enterobacteriaceae</taxon>
        <taxon>Salmonella</taxon>
    </lineage>
</organism>
<dbReference type="SUPFAM" id="SSF51735">
    <property type="entry name" value="NAD(P)-binding Rossmann-fold domains"/>
    <property type="match status" value="1"/>
</dbReference>
<evidence type="ECO:0000256" key="3">
    <source>
        <dbReference type="RuleBase" id="RU000363"/>
    </source>
</evidence>
<comment type="similarity">
    <text evidence="1 3">Belongs to the short-chain dehydrogenases/reductases (SDR) family.</text>
</comment>
<dbReference type="EMBL" id="AAGNPF010000055">
    <property type="protein sequence ID" value="EBQ0118941.1"/>
    <property type="molecule type" value="Genomic_DNA"/>
</dbReference>
<dbReference type="GO" id="GO:0016491">
    <property type="term" value="F:oxidoreductase activity"/>
    <property type="evidence" value="ECO:0007669"/>
    <property type="project" value="UniProtKB-KW"/>
</dbReference>
<evidence type="ECO:0000256" key="1">
    <source>
        <dbReference type="ARBA" id="ARBA00006484"/>
    </source>
</evidence>
<accession>A0A5U4M1S9</accession>
<evidence type="ECO:0000313" key="4">
    <source>
        <dbReference type="EMBL" id="EBQ0118941.1"/>
    </source>
</evidence>
<dbReference type="AlphaFoldDB" id="A0A5U4M1S9"/>
<dbReference type="PRINTS" id="PR00081">
    <property type="entry name" value="GDHRDH"/>
</dbReference>
<keyword evidence="2" id="KW-0560">Oxidoreductase</keyword>
<name>A0A5U4M1S9_SALET</name>
<dbReference type="InterPro" id="IPR020904">
    <property type="entry name" value="Sc_DH/Rdtase_CS"/>
</dbReference>
<dbReference type="Pfam" id="PF00106">
    <property type="entry name" value="adh_short"/>
    <property type="match status" value="1"/>
</dbReference>
<dbReference type="NCBIfam" id="NF006114">
    <property type="entry name" value="PRK08263.1"/>
    <property type="match status" value="1"/>
</dbReference>